<organism evidence="7 8">
    <name type="scientific">Galemys pyrenaicus</name>
    <name type="common">Iberian desman</name>
    <name type="synonym">Pyrenean desman</name>
    <dbReference type="NCBI Taxonomy" id="202257"/>
    <lineage>
        <taxon>Eukaryota</taxon>
        <taxon>Metazoa</taxon>
        <taxon>Chordata</taxon>
        <taxon>Craniata</taxon>
        <taxon>Vertebrata</taxon>
        <taxon>Euteleostomi</taxon>
        <taxon>Mammalia</taxon>
        <taxon>Eutheria</taxon>
        <taxon>Laurasiatheria</taxon>
        <taxon>Eulipotyphla</taxon>
        <taxon>Talpidae</taxon>
        <taxon>Galemys</taxon>
    </lineage>
</organism>
<accession>A0A8J6DVG4</accession>
<dbReference type="Proteomes" id="UP000700334">
    <property type="component" value="Unassembled WGS sequence"/>
</dbReference>
<evidence type="ECO:0000256" key="4">
    <source>
        <dbReference type="ARBA" id="ARBA00022825"/>
    </source>
</evidence>
<sequence length="240" mass="26412">MEIIGGREVSPHSRPFMASIQHKGRHICGGVLIHPQYVRRQSFKVVLGAHSLSKNEDSKQVLDIMNFIPFPKFHSDTEGNDIMLVKLHTAATLNEHVQLLPPKSKNDIRAGTKCQVTGWGATDAELLIPSDTLREVTVTIISRKLCNSRSYYNHRPIITKDMLCAGDAKGQKDSCKGDSGGPLVCKGAFSAIVSGGYKCGDAQKPGFYTLLNEKYQVWIKNKIAPSLHTENTNYFLGSTG</sequence>
<dbReference type="OrthoDB" id="10059102at2759"/>
<keyword evidence="3" id="KW-0378">Hydrolase</keyword>
<dbReference type="SUPFAM" id="SSF50494">
    <property type="entry name" value="Trypsin-like serine proteases"/>
    <property type="match status" value="1"/>
</dbReference>
<dbReference type="GO" id="GO:0004252">
    <property type="term" value="F:serine-type endopeptidase activity"/>
    <property type="evidence" value="ECO:0007669"/>
    <property type="project" value="InterPro"/>
</dbReference>
<comment type="similarity">
    <text evidence="1">Belongs to the peptidase S1 family. Snake venom subfamily.</text>
</comment>
<comment type="caution">
    <text evidence="7">The sequence shown here is derived from an EMBL/GenBank/DDBJ whole genome shotgun (WGS) entry which is preliminary data.</text>
</comment>
<evidence type="ECO:0000256" key="5">
    <source>
        <dbReference type="ARBA" id="ARBA00023157"/>
    </source>
</evidence>
<dbReference type="SMART" id="SM00020">
    <property type="entry name" value="Tryp_SPc"/>
    <property type="match status" value="1"/>
</dbReference>
<dbReference type="InterPro" id="IPR043504">
    <property type="entry name" value="Peptidase_S1_PA_chymotrypsin"/>
</dbReference>
<keyword evidence="8" id="KW-1185">Reference proteome</keyword>
<dbReference type="InterPro" id="IPR001254">
    <property type="entry name" value="Trypsin_dom"/>
</dbReference>
<reference evidence="7" key="1">
    <citation type="journal article" date="2021" name="Evol. Appl.">
        <title>The genome of the Pyrenean desman and the effects of bottlenecks and inbreeding on the genomic landscape of an endangered species.</title>
        <authorList>
            <person name="Escoda L."/>
            <person name="Castresana J."/>
        </authorList>
    </citation>
    <scope>NUCLEOTIDE SEQUENCE</scope>
    <source>
        <strain evidence="7">IBE-C5619</strain>
    </source>
</reference>
<dbReference type="Gene3D" id="2.40.10.10">
    <property type="entry name" value="Trypsin-like serine proteases"/>
    <property type="match status" value="2"/>
</dbReference>
<name>A0A8J6DVG4_GALPY</name>
<dbReference type="FunFam" id="2.40.10.10:FF:000010">
    <property type="entry name" value="Kallikrein related peptidase 11"/>
    <property type="match status" value="1"/>
</dbReference>
<dbReference type="InterPro" id="IPR033116">
    <property type="entry name" value="TRYPSIN_SER"/>
</dbReference>
<dbReference type="InterPro" id="IPR001314">
    <property type="entry name" value="Peptidase_S1A"/>
</dbReference>
<dbReference type="PROSITE" id="PS00135">
    <property type="entry name" value="TRYPSIN_SER"/>
    <property type="match status" value="1"/>
</dbReference>
<protein>
    <submittedName>
        <fullName evidence="7">Granzyme K</fullName>
    </submittedName>
</protein>
<dbReference type="InterPro" id="IPR009003">
    <property type="entry name" value="Peptidase_S1_PA"/>
</dbReference>
<feature type="domain" description="Peptidase S1" evidence="6">
    <location>
        <begin position="3"/>
        <end position="224"/>
    </location>
</feature>
<evidence type="ECO:0000256" key="1">
    <source>
        <dbReference type="ARBA" id="ARBA00009228"/>
    </source>
</evidence>
<dbReference type="PROSITE" id="PS50240">
    <property type="entry name" value="TRYPSIN_DOM"/>
    <property type="match status" value="1"/>
</dbReference>
<dbReference type="PANTHER" id="PTHR24271:SF52">
    <property type="entry name" value="GRANZYME K"/>
    <property type="match status" value="1"/>
</dbReference>
<dbReference type="AlphaFoldDB" id="A0A8J6DVG4"/>
<evidence type="ECO:0000259" key="6">
    <source>
        <dbReference type="PROSITE" id="PS50240"/>
    </source>
</evidence>
<evidence type="ECO:0000256" key="3">
    <source>
        <dbReference type="ARBA" id="ARBA00022801"/>
    </source>
</evidence>
<gene>
    <name evidence="7" type="ORF">J0S82_020887</name>
</gene>
<evidence type="ECO:0000313" key="8">
    <source>
        <dbReference type="Proteomes" id="UP000700334"/>
    </source>
</evidence>
<keyword evidence="5" id="KW-1015">Disulfide bond</keyword>
<dbReference type="EMBL" id="JAGFMF010011595">
    <property type="protein sequence ID" value="KAG8519803.1"/>
    <property type="molecule type" value="Genomic_DNA"/>
</dbReference>
<dbReference type="PRINTS" id="PR00722">
    <property type="entry name" value="CHYMOTRYPSIN"/>
</dbReference>
<dbReference type="GO" id="GO:0006508">
    <property type="term" value="P:proteolysis"/>
    <property type="evidence" value="ECO:0007669"/>
    <property type="project" value="UniProtKB-KW"/>
</dbReference>
<keyword evidence="4" id="KW-0720">Serine protease</keyword>
<evidence type="ECO:0000256" key="2">
    <source>
        <dbReference type="ARBA" id="ARBA00022670"/>
    </source>
</evidence>
<proteinExistence type="inferred from homology"/>
<dbReference type="PANTHER" id="PTHR24271">
    <property type="entry name" value="KALLIKREIN-RELATED"/>
    <property type="match status" value="1"/>
</dbReference>
<dbReference type="CDD" id="cd00190">
    <property type="entry name" value="Tryp_SPc"/>
    <property type="match status" value="1"/>
</dbReference>
<evidence type="ECO:0000313" key="7">
    <source>
        <dbReference type="EMBL" id="KAG8519803.1"/>
    </source>
</evidence>
<dbReference type="Pfam" id="PF00089">
    <property type="entry name" value="Trypsin"/>
    <property type="match status" value="1"/>
</dbReference>
<keyword evidence="2" id="KW-0645">Protease</keyword>